<keyword evidence="1" id="KW-0732">Signal</keyword>
<reference evidence="2 3" key="1">
    <citation type="submission" date="2018-01" db="EMBL/GenBank/DDBJ databases">
        <title>Bacillus asahii Genome sequencing and assembly.</title>
        <authorList>
            <person name="Jiang H."/>
            <person name="Feng Y."/>
            <person name="Zhao F."/>
            <person name="Lin X."/>
        </authorList>
    </citation>
    <scope>NUCLEOTIDE SEQUENCE [LARGE SCALE GENOMIC DNA]</scope>
    <source>
        <strain evidence="2 3">OM18</strain>
    </source>
</reference>
<evidence type="ECO:0000313" key="2">
    <source>
        <dbReference type="EMBL" id="AZV43684.1"/>
    </source>
</evidence>
<protein>
    <submittedName>
        <fullName evidence="2">Alpha-amylase</fullName>
    </submittedName>
</protein>
<evidence type="ECO:0000256" key="1">
    <source>
        <dbReference type="SAM" id="SignalP"/>
    </source>
</evidence>
<feature type="chain" id="PRO_5039049075" evidence="1">
    <location>
        <begin position="28"/>
        <end position="195"/>
    </location>
</feature>
<dbReference type="RefSeq" id="WP_127760806.1">
    <property type="nucleotide sequence ID" value="NZ_CP026095.1"/>
</dbReference>
<dbReference type="OrthoDB" id="2453732at2"/>
<organism evidence="2 3">
    <name type="scientific">Peribacillus asahii</name>
    <dbReference type="NCBI Taxonomy" id="228899"/>
    <lineage>
        <taxon>Bacteria</taxon>
        <taxon>Bacillati</taxon>
        <taxon>Bacillota</taxon>
        <taxon>Bacilli</taxon>
        <taxon>Bacillales</taxon>
        <taxon>Bacillaceae</taxon>
        <taxon>Peribacillus</taxon>
    </lineage>
</organism>
<gene>
    <name evidence="2" type="ORF">BAOM_3075</name>
</gene>
<evidence type="ECO:0000313" key="3">
    <source>
        <dbReference type="Proteomes" id="UP000283095"/>
    </source>
</evidence>
<name>A0A3Q9RNE5_9BACI</name>
<sequence length="195" mass="22469">MKKLMKIFITSVIALSFCTFNSSVTEAAKKASYLQNTKKVYVFNDFIDGVKRTYNLKYTKKSNGNYFWQDKLSYKEISYAFKEKETTKGLYHDGYLALAYPIKKGKTWKTWSGTVCKTTSTNKTIKVKAGTFKNVIEVTCDHGSPYPGYPEYSKFYYVKSVGKILTKYTYTTNDSKGNKVKDTVTLYELVKLKNR</sequence>
<dbReference type="EMBL" id="CP026095">
    <property type="protein sequence ID" value="AZV43684.1"/>
    <property type="molecule type" value="Genomic_DNA"/>
</dbReference>
<proteinExistence type="predicted"/>
<dbReference type="KEGG" id="pasa:BAOM_3075"/>
<feature type="signal peptide" evidence="1">
    <location>
        <begin position="1"/>
        <end position="27"/>
    </location>
</feature>
<dbReference type="AlphaFoldDB" id="A0A3Q9RNE5"/>
<accession>A0A3Q9RNE5</accession>
<dbReference type="Proteomes" id="UP000283095">
    <property type="component" value="Chromosome"/>
</dbReference>